<evidence type="ECO:0000256" key="1">
    <source>
        <dbReference type="ARBA" id="ARBA00004377"/>
    </source>
</evidence>
<dbReference type="Pfam" id="PF25994">
    <property type="entry name" value="HH_AprE"/>
    <property type="match status" value="1"/>
</dbReference>
<keyword evidence="8 9" id="KW-0472">Membrane</keyword>
<evidence type="ECO:0000256" key="8">
    <source>
        <dbReference type="ARBA" id="ARBA00023136"/>
    </source>
</evidence>
<dbReference type="Pfam" id="PF26002">
    <property type="entry name" value="Beta-barrel_AprE"/>
    <property type="match status" value="1"/>
</dbReference>
<evidence type="ECO:0000256" key="4">
    <source>
        <dbReference type="ARBA" id="ARBA00022475"/>
    </source>
</evidence>
<evidence type="ECO:0000313" key="15">
    <source>
        <dbReference type="Proteomes" id="UP000004200"/>
    </source>
</evidence>
<dbReference type="PANTHER" id="PTHR30386:SF17">
    <property type="entry name" value="ALKALINE PROTEASE SECRETION PROTEIN APRE"/>
    <property type="match status" value="1"/>
</dbReference>
<dbReference type="NCBIfam" id="TIGR01843">
    <property type="entry name" value="type_I_hlyD"/>
    <property type="match status" value="1"/>
</dbReference>
<evidence type="ECO:0000256" key="10">
    <source>
        <dbReference type="SAM" id="Coils"/>
    </source>
</evidence>
<dbReference type="PANTHER" id="PTHR30386">
    <property type="entry name" value="MEMBRANE FUSION SUBUNIT OF EMRAB-TOLC MULTIDRUG EFFLUX PUMP"/>
    <property type="match status" value="1"/>
</dbReference>
<dbReference type="STRING" id="765913.ThidrDRAFT_4319"/>
<evidence type="ECO:0000256" key="11">
    <source>
        <dbReference type="SAM" id="MobiDB-lite"/>
    </source>
</evidence>
<feature type="domain" description="AprE-like beta-barrel" evidence="13">
    <location>
        <begin position="334"/>
        <end position="423"/>
    </location>
</feature>
<dbReference type="OrthoDB" id="9775513at2"/>
<gene>
    <name evidence="14" type="ORF">ThidrDRAFT_4319</name>
</gene>
<dbReference type="InterPro" id="IPR006144">
    <property type="entry name" value="Secretion_HlyD_CS"/>
</dbReference>
<dbReference type="PROSITE" id="PS00543">
    <property type="entry name" value="HLYD_FAMILY"/>
    <property type="match status" value="1"/>
</dbReference>
<evidence type="ECO:0000313" key="14">
    <source>
        <dbReference type="EMBL" id="EGV27854.1"/>
    </source>
</evidence>
<comment type="subcellular location">
    <subcellularLocation>
        <location evidence="1 9">Cell inner membrane</location>
        <topology evidence="1 9">Single-pass membrane protein</topology>
    </subcellularLocation>
</comment>
<dbReference type="RefSeq" id="WP_007043032.1">
    <property type="nucleotide sequence ID" value="NZ_AFWT01000055.1"/>
</dbReference>
<dbReference type="eggNOG" id="COG0845">
    <property type="taxonomic scope" value="Bacteria"/>
</dbReference>
<reference evidence="14 15" key="1">
    <citation type="submission" date="2011-06" db="EMBL/GenBank/DDBJ databases">
        <title>The draft genome of Thiorhodococcus drewsii AZ1.</title>
        <authorList>
            <consortium name="US DOE Joint Genome Institute (JGI-PGF)"/>
            <person name="Lucas S."/>
            <person name="Han J."/>
            <person name="Lapidus A."/>
            <person name="Cheng J.-F."/>
            <person name="Goodwin L."/>
            <person name="Pitluck S."/>
            <person name="Peters L."/>
            <person name="Land M.L."/>
            <person name="Hauser L."/>
            <person name="Vogl K."/>
            <person name="Liu Z."/>
            <person name="Imhoff J."/>
            <person name="Thiel V."/>
            <person name="Frigaard N.-U."/>
            <person name="Bryant D.A."/>
            <person name="Woyke T.J."/>
        </authorList>
    </citation>
    <scope>NUCLEOTIDE SEQUENCE [LARGE SCALE GENOMIC DNA]</scope>
    <source>
        <strain evidence="14 15">AZ1</strain>
    </source>
</reference>
<accession>G2E7Q6</accession>
<evidence type="ECO:0000259" key="12">
    <source>
        <dbReference type="Pfam" id="PF25994"/>
    </source>
</evidence>
<evidence type="ECO:0000256" key="5">
    <source>
        <dbReference type="ARBA" id="ARBA00022519"/>
    </source>
</evidence>
<keyword evidence="7 9" id="KW-1133">Transmembrane helix</keyword>
<name>G2E7Q6_9GAMM</name>
<feature type="transmembrane region" description="Helical" evidence="9">
    <location>
        <begin position="28"/>
        <end position="47"/>
    </location>
</feature>
<keyword evidence="3 9" id="KW-0813">Transport</keyword>
<protein>
    <recommendedName>
        <fullName evidence="9">Membrane fusion protein (MFP) family protein</fullName>
    </recommendedName>
</protein>
<sequence length="446" mass="49339">MDITVNPSQVEKPAESRDLSTSDRPERIAGLLILLVALGGFISWSLLAPIDGAAVAPGVVAVESARKSVKHLDGGVVSEILVHEGERVAKGDVLVRLDDTDASAQLEIARGQYLSERAQEARLLAERDDLDEIQFPDELLSEQTDSRIREAINGERRVFQARRKALLGEQQVLMQRADQLQERIRGLEALAASKTKRINLYQEEIDGFKKLFAKGLGDKSRLREYERLSAELEGERGQHQSDIASARVEIGESKIQIAQLKRKFTSDVVSELRDVETKVADLRERMRALGNTLERTVIRAPASGAVVATSVHTIGGVLRPGDHILDIVPENDSLIIEAQVQPIDIDRVAPGMEADLRLSAFLSRTTPVVEGRVLTISADRLIDKATNRGYYLARIEVTPKGLETLKGRTLQAGMPVEAMIKTGERTFFDYLIRPLTDRVSQAFTEE</sequence>
<dbReference type="Gene3D" id="2.40.30.170">
    <property type="match status" value="1"/>
</dbReference>
<dbReference type="PATRIC" id="fig|765913.3.peg.4394"/>
<evidence type="ECO:0000259" key="13">
    <source>
        <dbReference type="Pfam" id="PF26002"/>
    </source>
</evidence>
<dbReference type="Gene3D" id="2.40.50.100">
    <property type="match status" value="1"/>
</dbReference>
<feature type="region of interest" description="Disordered" evidence="11">
    <location>
        <begin position="1"/>
        <end position="21"/>
    </location>
</feature>
<organism evidence="14 15">
    <name type="scientific">Thiorhodococcus drewsii AZ1</name>
    <dbReference type="NCBI Taxonomy" id="765913"/>
    <lineage>
        <taxon>Bacteria</taxon>
        <taxon>Pseudomonadati</taxon>
        <taxon>Pseudomonadota</taxon>
        <taxon>Gammaproteobacteria</taxon>
        <taxon>Chromatiales</taxon>
        <taxon>Chromatiaceae</taxon>
        <taxon>Thiorhodococcus</taxon>
    </lineage>
</organism>
<dbReference type="GO" id="GO:0009306">
    <property type="term" value="P:protein secretion"/>
    <property type="evidence" value="ECO:0007669"/>
    <property type="project" value="InterPro"/>
</dbReference>
<dbReference type="GO" id="GO:0005886">
    <property type="term" value="C:plasma membrane"/>
    <property type="evidence" value="ECO:0007669"/>
    <property type="project" value="UniProtKB-SubCell"/>
</dbReference>
<dbReference type="InterPro" id="IPR010129">
    <property type="entry name" value="T1SS_HlyD"/>
</dbReference>
<evidence type="ECO:0000256" key="9">
    <source>
        <dbReference type="RuleBase" id="RU365093"/>
    </source>
</evidence>
<keyword evidence="5 9" id="KW-0997">Cell inner membrane</keyword>
<dbReference type="AlphaFoldDB" id="G2E7Q6"/>
<keyword evidence="15" id="KW-1185">Reference proteome</keyword>
<keyword evidence="6 9" id="KW-0812">Transmembrane</keyword>
<evidence type="ECO:0000256" key="3">
    <source>
        <dbReference type="ARBA" id="ARBA00022448"/>
    </source>
</evidence>
<feature type="domain" description="AprE-like long alpha-helical hairpin" evidence="12">
    <location>
        <begin position="102"/>
        <end position="290"/>
    </location>
</feature>
<dbReference type="InterPro" id="IPR058982">
    <property type="entry name" value="Beta-barrel_AprE"/>
</dbReference>
<evidence type="ECO:0000256" key="6">
    <source>
        <dbReference type="ARBA" id="ARBA00022692"/>
    </source>
</evidence>
<evidence type="ECO:0000256" key="7">
    <source>
        <dbReference type="ARBA" id="ARBA00022989"/>
    </source>
</evidence>
<feature type="coiled-coil region" evidence="10">
    <location>
        <begin position="163"/>
        <end position="292"/>
    </location>
</feature>
<comment type="caution">
    <text evidence="14">The sequence shown here is derived from an EMBL/GenBank/DDBJ whole genome shotgun (WGS) entry which is preliminary data.</text>
</comment>
<dbReference type="InterPro" id="IPR050739">
    <property type="entry name" value="MFP"/>
</dbReference>
<dbReference type="EMBL" id="AFWT01000055">
    <property type="protein sequence ID" value="EGV27854.1"/>
    <property type="molecule type" value="Genomic_DNA"/>
</dbReference>
<evidence type="ECO:0000256" key="2">
    <source>
        <dbReference type="ARBA" id="ARBA00009477"/>
    </source>
</evidence>
<comment type="similarity">
    <text evidence="2 9">Belongs to the membrane fusion protein (MFP) (TC 8.A.1) family.</text>
</comment>
<dbReference type="Proteomes" id="UP000004200">
    <property type="component" value="Unassembled WGS sequence"/>
</dbReference>
<feature type="compositionally biased region" description="Basic and acidic residues" evidence="11">
    <location>
        <begin position="12"/>
        <end position="21"/>
    </location>
</feature>
<dbReference type="PRINTS" id="PR01490">
    <property type="entry name" value="RTXTOXIND"/>
</dbReference>
<keyword evidence="10" id="KW-0175">Coiled coil</keyword>
<dbReference type="SUPFAM" id="SSF111369">
    <property type="entry name" value="HlyD-like secretion proteins"/>
    <property type="match status" value="1"/>
</dbReference>
<keyword evidence="4 9" id="KW-1003">Cell membrane</keyword>
<proteinExistence type="inferred from homology"/>
<dbReference type="InterPro" id="IPR058781">
    <property type="entry name" value="HH_AprE-like"/>
</dbReference>